<dbReference type="AlphaFoldDB" id="A0A699Z6H6"/>
<reference evidence="2 3" key="1">
    <citation type="submission" date="2020-02" db="EMBL/GenBank/DDBJ databases">
        <title>Draft genome sequence of Haematococcus lacustris strain NIES-144.</title>
        <authorList>
            <person name="Morimoto D."/>
            <person name="Nakagawa S."/>
            <person name="Yoshida T."/>
            <person name="Sawayama S."/>
        </authorList>
    </citation>
    <scope>NUCLEOTIDE SEQUENCE [LARGE SCALE GENOMIC DNA]</scope>
    <source>
        <strain evidence="2 3">NIES-144</strain>
    </source>
</reference>
<evidence type="ECO:0000313" key="3">
    <source>
        <dbReference type="Proteomes" id="UP000485058"/>
    </source>
</evidence>
<gene>
    <name evidence="2" type="ORF">HaLaN_10829</name>
</gene>
<keyword evidence="3" id="KW-1185">Reference proteome</keyword>
<dbReference type="Proteomes" id="UP000485058">
    <property type="component" value="Unassembled WGS sequence"/>
</dbReference>
<evidence type="ECO:0000313" key="2">
    <source>
        <dbReference type="EMBL" id="GFH14719.1"/>
    </source>
</evidence>
<organism evidence="2 3">
    <name type="scientific">Haematococcus lacustris</name>
    <name type="common">Green alga</name>
    <name type="synonym">Haematococcus pluvialis</name>
    <dbReference type="NCBI Taxonomy" id="44745"/>
    <lineage>
        <taxon>Eukaryota</taxon>
        <taxon>Viridiplantae</taxon>
        <taxon>Chlorophyta</taxon>
        <taxon>core chlorophytes</taxon>
        <taxon>Chlorophyceae</taxon>
        <taxon>CS clade</taxon>
        <taxon>Chlamydomonadales</taxon>
        <taxon>Haematococcaceae</taxon>
        <taxon>Haematococcus</taxon>
    </lineage>
</organism>
<comment type="caution">
    <text evidence="2">The sequence shown here is derived from an EMBL/GenBank/DDBJ whole genome shotgun (WGS) entry which is preliminary data.</text>
</comment>
<name>A0A699Z6H6_HAELA</name>
<sequence length="126" mass="13215">MAASCYRAAGKLNHSSSVKDNKGPVAPSHAACPVGSASTQRTVLLQAPCEAFSGRRSQRSKLVLIVQCARCKAYIQRAVGAAHTLHVFASIAARSAEFVPFAAPAPLAQGRRTARRARAAHAGMSF</sequence>
<accession>A0A699Z6H6</accession>
<protein>
    <submittedName>
        <fullName evidence="2">Uncharacterized protein</fullName>
    </submittedName>
</protein>
<evidence type="ECO:0000256" key="1">
    <source>
        <dbReference type="SAM" id="MobiDB-lite"/>
    </source>
</evidence>
<feature type="region of interest" description="Disordered" evidence="1">
    <location>
        <begin position="1"/>
        <end position="31"/>
    </location>
</feature>
<dbReference type="EMBL" id="BLLF01000758">
    <property type="protein sequence ID" value="GFH14719.1"/>
    <property type="molecule type" value="Genomic_DNA"/>
</dbReference>
<proteinExistence type="predicted"/>